<dbReference type="OrthoDB" id="9768177at2"/>
<evidence type="ECO:0000256" key="5">
    <source>
        <dbReference type="ARBA" id="ARBA00023136"/>
    </source>
</evidence>
<evidence type="ECO:0000313" key="9">
    <source>
        <dbReference type="EMBL" id="TPN81184.1"/>
    </source>
</evidence>
<dbReference type="InterPro" id="IPR037066">
    <property type="entry name" value="Plug_dom_sf"/>
</dbReference>
<dbReference type="Gene3D" id="2.60.40.1120">
    <property type="entry name" value="Carboxypeptidase-like, regulatory domain"/>
    <property type="match status" value="1"/>
</dbReference>
<evidence type="ECO:0000259" key="8">
    <source>
        <dbReference type="Pfam" id="PF07715"/>
    </source>
</evidence>
<reference evidence="9 10" key="1">
    <citation type="submission" date="2019-06" db="EMBL/GenBank/DDBJ databases">
        <authorList>
            <person name="Meng X."/>
        </authorList>
    </citation>
    <scope>NUCLEOTIDE SEQUENCE [LARGE SCALE GENOMIC DNA]</scope>
    <source>
        <strain evidence="9 10">M625</strain>
    </source>
</reference>
<dbReference type="Gene3D" id="2.170.130.10">
    <property type="entry name" value="TonB-dependent receptor, plug domain"/>
    <property type="match status" value="1"/>
</dbReference>
<evidence type="ECO:0000256" key="1">
    <source>
        <dbReference type="ARBA" id="ARBA00004571"/>
    </source>
</evidence>
<keyword evidence="3 7" id="KW-1134">Transmembrane beta strand</keyword>
<evidence type="ECO:0000256" key="4">
    <source>
        <dbReference type="ARBA" id="ARBA00022692"/>
    </source>
</evidence>
<comment type="similarity">
    <text evidence="7">Belongs to the TonB-dependent receptor family.</text>
</comment>
<keyword evidence="4 7" id="KW-0812">Transmembrane</keyword>
<dbReference type="EMBL" id="VFWZ01000011">
    <property type="protein sequence ID" value="TPN81184.1"/>
    <property type="molecule type" value="Genomic_DNA"/>
</dbReference>
<evidence type="ECO:0000256" key="2">
    <source>
        <dbReference type="ARBA" id="ARBA00022448"/>
    </source>
</evidence>
<gene>
    <name evidence="9" type="ORF">FHK87_24675</name>
</gene>
<comment type="subcellular location">
    <subcellularLocation>
        <location evidence="1 7">Cell outer membrane</location>
        <topology evidence="1 7">Multi-pass membrane protein</topology>
    </subcellularLocation>
</comment>
<dbReference type="InterPro" id="IPR012910">
    <property type="entry name" value="Plug_dom"/>
</dbReference>
<dbReference type="InterPro" id="IPR023997">
    <property type="entry name" value="TonB-dep_OMP_SusC/RagA_CS"/>
</dbReference>
<proteinExistence type="inferred from homology"/>
<dbReference type="NCBIfam" id="TIGR04057">
    <property type="entry name" value="SusC_RagA_signa"/>
    <property type="match status" value="1"/>
</dbReference>
<dbReference type="InterPro" id="IPR039426">
    <property type="entry name" value="TonB-dep_rcpt-like"/>
</dbReference>
<dbReference type="Pfam" id="PF07715">
    <property type="entry name" value="Plug"/>
    <property type="match status" value="1"/>
</dbReference>
<dbReference type="Proteomes" id="UP000315540">
    <property type="component" value="Unassembled WGS sequence"/>
</dbReference>
<keyword evidence="5 7" id="KW-0472">Membrane</keyword>
<protein>
    <recommendedName>
        <fullName evidence="8">TonB-dependent receptor plug domain-containing protein</fullName>
    </recommendedName>
</protein>
<comment type="caution">
    <text evidence="9">The sequence shown here is derived from an EMBL/GenBank/DDBJ whole genome shotgun (WGS) entry which is preliminary data.</text>
</comment>
<dbReference type="InterPro" id="IPR036942">
    <property type="entry name" value="Beta-barrel_TonB_sf"/>
</dbReference>
<sequence>MRKSILIFSAFLSLLMTEYIKAQEKIISGTVTSKGENAMPLPGVNVILQGTTKGVQTDFDGRYTIEASLGDVLEFSYIGFMSVTLPVGTSGVIDVILEENTEQLDDVVITALGIQKSRKSLTYAAQDLNAEELTKVKDANPVNSLSGKIAGVVVNRSASGVGGSVKLTLRGNTSTRDNQPLYVIDGIPLLNNSAIQPNNSFGDIENAGNRDGGDALSLLNPEDIESITVLKGASASALYGSQGSNGVVLITTKKGKSGMFKTSVSSNFTVDRASYLLDFDDRTQKNVDDFYNEGTTAINAISISGGTKNAQTYFSYANTFASGVIPTHNVKKHTLNIRETAQLFDDKLKVDASILLSTQSIRNKPISGFYYNPLVGVYGFNSETESLSDYEVFEEFNEERNLMAQRWFRATSDIEQNPYWILNRNVSDDENQKLLASVSLQYKFTDWFTLQTRGSYDKNFYKFERRIHATTDGTLSAPNGRYLYNDIEDTQLYGDIIAILNKDISERFNISANIGASIRKSNLGESILLDSGVRGDLKIPNIFTLSNFVVGTTGVNPILQQRIAEQKEVQSIFASATIGYNNQFFLDVTARNDWSSTVSDPFFYPSIGLTAMLSEIFELPESINYAKVRTSYAEVGNDIQSFVNNPINTIGTGAGGLTPPTILPLTELEPETQTSFEIGTEWKFFDNRLGIDIGYYKTNTIDQFMLIDGGVAADFLAINAGDFENKGVEATLTFVPIMSDIFRWDSNINFSQNENTIKELDPRLGRDFLELTPIDVNSYALLIREGGSFGDIYGRKLRRTPEGLPIRNADGNFTQAEPDENSRGGFDLLGNANPDFALGWNNSISYQNFTLNFLVDAKFGGEVMSLTEAAVDGFGTSDRNGEILIFDEATNAETTIPSQEYHQMIGGRNGLTSEYVYDATNIRMAELSLGYNFKLQENSFFTSITTSVIGRNLFFFYKDAPYDPNVSLSTANGLQGIDIFGSPSTRSIGVNVGFSF</sequence>
<evidence type="ECO:0000256" key="3">
    <source>
        <dbReference type="ARBA" id="ARBA00022452"/>
    </source>
</evidence>
<feature type="domain" description="TonB-dependent receptor plug" evidence="8">
    <location>
        <begin position="119"/>
        <end position="247"/>
    </location>
</feature>
<dbReference type="SUPFAM" id="SSF56935">
    <property type="entry name" value="Porins"/>
    <property type="match status" value="1"/>
</dbReference>
<dbReference type="PROSITE" id="PS52016">
    <property type="entry name" value="TONB_DEPENDENT_REC_3"/>
    <property type="match status" value="1"/>
</dbReference>
<dbReference type="Pfam" id="PF13715">
    <property type="entry name" value="CarbopepD_reg_2"/>
    <property type="match status" value="1"/>
</dbReference>
<dbReference type="AlphaFoldDB" id="A0A504IT70"/>
<dbReference type="GO" id="GO:0009279">
    <property type="term" value="C:cell outer membrane"/>
    <property type="evidence" value="ECO:0007669"/>
    <property type="project" value="UniProtKB-SubCell"/>
</dbReference>
<dbReference type="SUPFAM" id="SSF49464">
    <property type="entry name" value="Carboxypeptidase regulatory domain-like"/>
    <property type="match status" value="1"/>
</dbReference>
<evidence type="ECO:0000256" key="6">
    <source>
        <dbReference type="ARBA" id="ARBA00023237"/>
    </source>
</evidence>
<dbReference type="Gene3D" id="2.40.170.20">
    <property type="entry name" value="TonB-dependent receptor, beta-barrel domain"/>
    <property type="match status" value="1"/>
</dbReference>
<keyword evidence="6 7" id="KW-0998">Cell outer membrane</keyword>
<name>A0A504IT70_9FLAO</name>
<dbReference type="InterPro" id="IPR008969">
    <property type="entry name" value="CarboxyPept-like_regulatory"/>
</dbReference>
<keyword evidence="10" id="KW-1185">Reference proteome</keyword>
<dbReference type="RefSeq" id="WP_140597558.1">
    <property type="nucleotide sequence ID" value="NZ_VFWZ01000011.1"/>
</dbReference>
<accession>A0A504IT70</accession>
<evidence type="ECO:0000313" key="10">
    <source>
        <dbReference type="Proteomes" id="UP000315540"/>
    </source>
</evidence>
<keyword evidence="2 7" id="KW-0813">Transport</keyword>
<evidence type="ECO:0000256" key="7">
    <source>
        <dbReference type="PROSITE-ProRule" id="PRU01360"/>
    </source>
</evidence>
<organism evidence="9 10">
    <name type="scientific">Aquimarina algicola</name>
    <dbReference type="NCBI Taxonomy" id="2589995"/>
    <lineage>
        <taxon>Bacteria</taxon>
        <taxon>Pseudomonadati</taxon>
        <taxon>Bacteroidota</taxon>
        <taxon>Flavobacteriia</taxon>
        <taxon>Flavobacteriales</taxon>
        <taxon>Flavobacteriaceae</taxon>
        <taxon>Aquimarina</taxon>
    </lineage>
</organism>